<name>A0A915DPV8_9BILA</name>
<organism evidence="3 4">
    <name type="scientific">Ditylenchus dipsaci</name>
    <dbReference type="NCBI Taxonomy" id="166011"/>
    <lineage>
        <taxon>Eukaryota</taxon>
        <taxon>Metazoa</taxon>
        <taxon>Ecdysozoa</taxon>
        <taxon>Nematoda</taxon>
        <taxon>Chromadorea</taxon>
        <taxon>Rhabditida</taxon>
        <taxon>Tylenchina</taxon>
        <taxon>Tylenchomorpha</taxon>
        <taxon>Sphaerularioidea</taxon>
        <taxon>Anguinidae</taxon>
        <taxon>Anguininae</taxon>
        <taxon>Ditylenchus</taxon>
    </lineage>
</organism>
<protein>
    <submittedName>
        <fullName evidence="4">Cyclic nucleotide-gated channel C-terminal leucine zipper domain-containing protein</fullName>
    </submittedName>
</protein>
<dbReference type="WBParaSite" id="jg21660">
    <property type="protein sequence ID" value="jg21660"/>
    <property type="gene ID" value="jg21660"/>
</dbReference>
<dbReference type="Gene3D" id="1.20.5.300">
    <property type="match status" value="1"/>
</dbReference>
<feature type="domain" description="Cyclic nucleotide-gated channel C-terminal leucine zipper" evidence="2">
    <location>
        <begin position="3"/>
        <end position="67"/>
    </location>
</feature>
<dbReference type="Proteomes" id="UP000887574">
    <property type="component" value="Unplaced"/>
</dbReference>
<sequence length="137" mass="16283">MFQGRELLRKDNLLDETASEDNKTVEEMSEDLQSSVRILQTRIARLTAEHTNTETKLQDRIIYLEKKLKKYGAEYDRQTQLFTSDEEEDEDGDDEHEEETPLDEHLIESERQKLLVKRKSEEDKTFDKITYLQVSKQ</sequence>
<proteinExistence type="predicted"/>
<evidence type="ECO:0000313" key="4">
    <source>
        <dbReference type="WBParaSite" id="jg21660"/>
    </source>
</evidence>
<dbReference type="Pfam" id="PF16526">
    <property type="entry name" value="CLZ"/>
    <property type="match status" value="1"/>
</dbReference>
<keyword evidence="3" id="KW-1185">Reference proteome</keyword>
<dbReference type="AlphaFoldDB" id="A0A915DPV8"/>
<feature type="region of interest" description="Disordered" evidence="1">
    <location>
        <begin position="1"/>
        <end position="31"/>
    </location>
</feature>
<reference evidence="4" key="1">
    <citation type="submission" date="2022-11" db="UniProtKB">
        <authorList>
            <consortium name="WormBaseParasite"/>
        </authorList>
    </citation>
    <scope>IDENTIFICATION</scope>
</reference>
<feature type="region of interest" description="Disordered" evidence="1">
    <location>
        <begin position="77"/>
        <end position="109"/>
    </location>
</feature>
<evidence type="ECO:0000313" key="3">
    <source>
        <dbReference type="Proteomes" id="UP000887574"/>
    </source>
</evidence>
<accession>A0A915DPV8</accession>
<dbReference type="InterPro" id="IPR032406">
    <property type="entry name" value="CLZ_dom"/>
</dbReference>
<evidence type="ECO:0000259" key="2">
    <source>
        <dbReference type="Pfam" id="PF16526"/>
    </source>
</evidence>
<feature type="compositionally biased region" description="Basic and acidic residues" evidence="1">
    <location>
        <begin position="1"/>
        <end position="13"/>
    </location>
</feature>
<evidence type="ECO:0000256" key="1">
    <source>
        <dbReference type="SAM" id="MobiDB-lite"/>
    </source>
</evidence>
<feature type="compositionally biased region" description="Acidic residues" evidence="1">
    <location>
        <begin position="84"/>
        <end position="101"/>
    </location>
</feature>